<proteinExistence type="predicted"/>
<dbReference type="EMBL" id="KN846956">
    <property type="protein sequence ID" value="KIW73014.1"/>
    <property type="molecule type" value="Genomic_DNA"/>
</dbReference>
<organism evidence="2 3">
    <name type="scientific">Phialophora macrospora</name>
    <dbReference type="NCBI Taxonomy" id="1851006"/>
    <lineage>
        <taxon>Eukaryota</taxon>
        <taxon>Fungi</taxon>
        <taxon>Dikarya</taxon>
        <taxon>Ascomycota</taxon>
        <taxon>Pezizomycotina</taxon>
        <taxon>Eurotiomycetes</taxon>
        <taxon>Chaetothyriomycetidae</taxon>
        <taxon>Chaetothyriales</taxon>
        <taxon>Herpotrichiellaceae</taxon>
        <taxon>Phialophora</taxon>
    </lineage>
</organism>
<evidence type="ECO:0000256" key="1">
    <source>
        <dbReference type="SAM" id="MobiDB-lite"/>
    </source>
</evidence>
<feature type="region of interest" description="Disordered" evidence="1">
    <location>
        <begin position="52"/>
        <end position="71"/>
    </location>
</feature>
<protein>
    <submittedName>
        <fullName evidence="2">Uncharacterized protein</fullName>
    </submittedName>
</protein>
<evidence type="ECO:0000313" key="3">
    <source>
        <dbReference type="Proteomes" id="UP000054266"/>
    </source>
</evidence>
<dbReference type="Proteomes" id="UP000054266">
    <property type="component" value="Unassembled WGS sequence"/>
</dbReference>
<feature type="compositionally biased region" description="Polar residues" evidence="1">
    <location>
        <begin position="57"/>
        <end position="66"/>
    </location>
</feature>
<keyword evidence="3" id="KW-1185">Reference proteome</keyword>
<accession>A0A0D2GKY7</accession>
<sequence length="115" mass="13245">MIGVLHLSTKHSIDTLPEMLPIVRSAGLPREESALPLICPYPSIYHFRPSKVAPTSRPHTNGTSRQPMIMPMRPGHDGGYISWWQEEFFTGEIRWVESYIRHVDHGTREHWSSQV</sequence>
<dbReference type="HOGENOM" id="CLU_2108728_0_0_1"/>
<dbReference type="AlphaFoldDB" id="A0A0D2GKY7"/>
<evidence type="ECO:0000313" key="2">
    <source>
        <dbReference type="EMBL" id="KIW73014.1"/>
    </source>
</evidence>
<name>A0A0D2GKY7_9EURO</name>
<reference evidence="2 3" key="1">
    <citation type="submission" date="2015-01" db="EMBL/GenBank/DDBJ databases">
        <title>The Genome Sequence of Capronia semiimmersa CBS27337.</title>
        <authorList>
            <consortium name="The Broad Institute Genomics Platform"/>
            <person name="Cuomo C."/>
            <person name="de Hoog S."/>
            <person name="Gorbushina A."/>
            <person name="Stielow B."/>
            <person name="Teixiera M."/>
            <person name="Abouelleil A."/>
            <person name="Chapman S.B."/>
            <person name="Priest M."/>
            <person name="Young S.K."/>
            <person name="Wortman J."/>
            <person name="Nusbaum C."/>
            <person name="Birren B."/>
        </authorList>
    </citation>
    <scope>NUCLEOTIDE SEQUENCE [LARGE SCALE GENOMIC DNA]</scope>
    <source>
        <strain evidence="2 3">CBS 27337</strain>
    </source>
</reference>
<gene>
    <name evidence="2" type="ORF">PV04_01169</name>
</gene>